<keyword evidence="9" id="KW-1185">Reference proteome</keyword>
<dbReference type="OrthoDB" id="690928at2759"/>
<dbReference type="PANTHER" id="PTHR46346:SF1">
    <property type="entry name" value="PHOSPHATIDYLINOSITOL N-ACETYLGLUCOSAMINYLTRANSFERASE SUBUNIT P"/>
    <property type="match status" value="1"/>
</dbReference>
<dbReference type="STRING" id="1165861.A0A0L0VL60"/>
<evidence type="ECO:0000256" key="3">
    <source>
        <dbReference type="ARBA" id="ARBA00022989"/>
    </source>
</evidence>
<feature type="region of interest" description="Disordered" evidence="5">
    <location>
        <begin position="1"/>
        <end position="67"/>
    </location>
</feature>
<dbReference type="InterPro" id="IPR052263">
    <property type="entry name" value="GPI_Anchor_Biosynth"/>
</dbReference>
<comment type="caution">
    <text evidence="8">The sequence shown here is derived from an EMBL/GenBank/DDBJ whole genome shotgun (WGS) entry which is preliminary data.</text>
</comment>
<feature type="compositionally biased region" description="Basic and acidic residues" evidence="5">
    <location>
        <begin position="50"/>
        <end position="67"/>
    </location>
</feature>
<feature type="compositionally biased region" description="Basic and acidic residues" evidence="5">
    <location>
        <begin position="1"/>
        <end position="15"/>
    </location>
</feature>
<sequence>MERSRLDRNSSRKSEMATNQMGPIGSDDPRSESSRWLPPTTEPKLVIPLEEMKGQQEEKVEDRRRETNSLSFMERASGRMKIVLPPPGTNALATSAFATYVLSLIGYVVYLLHGLLPADTVRNVLMISYFPSQVWSVILPAWLTVAFWYLFVVYFATNLAYTPPIDGPDGLASITDQSALILHSRISSLSHSDHQPPSVDQPVPVLRDLPCQVVNQFYFN</sequence>
<evidence type="ECO:0000256" key="2">
    <source>
        <dbReference type="ARBA" id="ARBA00022692"/>
    </source>
</evidence>
<dbReference type="EMBL" id="AJIL01000041">
    <property type="protein sequence ID" value="KNE99990.1"/>
    <property type="molecule type" value="Genomic_DNA"/>
</dbReference>
<keyword evidence="4 6" id="KW-0472">Membrane</keyword>
<evidence type="ECO:0000313" key="9">
    <source>
        <dbReference type="Proteomes" id="UP000054564"/>
    </source>
</evidence>
<dbReference type="Proteomes" id="UP000054564">
    <property type="component" value="Unassembled WGS sequence"/>
</dbReference>
<accession>A0A0L0VL60</accession>
<feature type="domain" description="PIG-P" evidence="7">
    <location>
        <begin position="95"/>
        <end position="219"/>
    </location>
</feature>
<comment type="subcellular location">
    <subcellularLocation>
        <location evidence="1">Membrane</location>
        <topology evidence="1">Multi-pass membrane protein</topology>
    </subcellularLocation>
</comment>
<evidence type="ECO:0000313" key="8">
    <source>
        <dbReference type="EMBL" id="KNE99990.1"/>
    </source>
</evidence>
<keyword evidence="3 6" id="KW-1133">Transmembrane helix</keyword>
<gene>
    <name evidence="8" type="ORF">PSTG_06842</name>
</gene>
<reference evidence="9" key="1">
    <citation type="submission" date="2014-03" db="EMBL/GenBank/DDBJ databases">
        <title>The Genome Sequence of Puccinia striiformis f. sp. tritici PST-78.</title>
        <authorList>
            <consortium name="The Broad Institute Genome Sequencing Platform"/>
            <person name="Cuomo C."/>
            <person name="Hulbert S."/>
            <person name="Chen X."/>
            <person name="Walker B."/>
            <person name="Young S.K."/>
            <person name="Zeng Q."/>
            <person name="Gargeya S."/>
            <person name="Fitzgerald M."/>
            <person name="Haas B."/>
            <person name="Abouelleil A."/>
            <person name="Alvarado L."/>
            <person name="Arachchi H.M."/>
            <person name="Berlin A.M."/>
            <person name="Chapman S.B."/>
            <person name="Goldberg J."/>
            <person name="Griggs A."/>
            <person name="Gujja S."/>
            <person name="Hansen M."/>
            <person name="Howarth C."/>
            <person name="Imamovic A."/>
            <person name="Larimer J."/>
            <person name="McCowan C."/>
            <person name="Montmayeur A."/>
            <person name="Murphy C."/>
            <person name="Neiman D."/>
            <person name="Pearson M."/>
            <person name="Priest M."/>
            <person name="Roberts A."/>
            <person name="Saif S."/>
            <person name="Shea T."/>
            <person name="Sisk P."/>
            <person name="Sykes S."/>
            <person name="Wortman J."/>
            <person name="Nusbaum C."/>
            <person name="Birren B."/>
        </authorList>
    </citation>
    <scope>NUCLEOTIDE SEQUENCE [LARGE SCALE GENOMIC DNA]</scope>
    <source>
        <strain evidence="9">race PST-78</strain>
    </source>
</reference>
<dbReference type="GO" id="GO:0006506">
    <property type="term" value="P:GPI anchor biosynthetic process"/>
    <property type="evidence" value="ECO:0007669"/>
    <property type="project" value="TreeGrafter"/>
</dbReference>
<evidence type="ECO:0000256" key="5">
    <source>
        <dbReference type="SAM" id="MobiDB-lite"/>
    </source>
</evidence>
<dbReference type="PANTHER" id="PTHR46346">
    <property type="entry name" value="PHOSPHATIDYLINOSITOL N-ACETYLGLUCOSAMINYLTRANSFERASE SUBUNIT P"/>
    <property type="match status" value="1"/>
</dbReference>
<evidence type="ECO:0000256" key="6">
    <source>
        <dbReference type="SAM" id="Phobius"/>
    </source>
</evidence>
<evidence type="ECO:0000256" key="1">
    <source>
        <dbReference type="ARBA" id="ARBA00004141"/>
    </source>
</evidence>
<evidence type="ECO:0000256" key="4">
    <source>
        <dbReference type="ARBA" id="ARBA00023136"/>
    </source>
</evidence>
<evidence type="ECO:0000259" key="7">
    <source>
        <dbReference type="Pfam" id="PF08510"/>
    </source>
</evidence>
<dbReference type="Pfam" id="PF08510">
    <property type="entry name" value="PIG-P"/>
    <property type="match status" value="1"/>
</dbReference>
<feature type="transmembrane region" description="Helical" evidence="6">
    <location>
        <begin position="133"/>
        <end position="156"/>
    </location>
</feature>
<keyword evidence="2 6" id="KW-0812">Transmembrane</keyword>
<feature type="transmembrane region" description="Helical" evidence="6">
    <location>
        <begin position="89"/>
        <end position="113"/>
    </location>
</feature>
<dbReference type="AlphaFoldDB" id="A0A0L0VL60"/>
<proteinExistence type="predicted"/>
<dbReference type="InterPro" id="IPR013717">
    <property type="entry name" value="PIG-P"/>
</dbReference>
<dbReference type="GO" id="GO:0016020">
    <property type="term" value="C:membrane"/>
    <property type="evidence" value="ECO:0007669"/>
    <property type="project" value="UniProtKB-SubCell"/>
</dbReference>
<protein>
    <recommendedName>
        <fullName evidence="7">PIG-P domain-containing protein</fullName>
    </recommendedName>
</protein>
<organism evidence="8 9">
    <name type="scientific">Puccinia striiformis f. sp. tritici PST-78</name>
    <dbReference type="NCBI Taxonomy" id="1165861"/>
    <lineage>
        <taxon>Eukaryota</taxon>
        <taxon>Fungi</taxon>
        <taxon>Dikarya</taxon>
        <taxon>Basidiomycota</taxon>
        <taxon>Pucciniomycotina</taxon>
        <taxon>Pucciniomycetes</taxon>
        <taxon>Pucciniales</taxon>
        <taxon>Pucciniaceae</taxon>
        <taxon>Puccinia</taxon>
    </lineage>
</organism>
<dbReference type="GO" id="GO:0005783">
    <property type="term" value="C:endoplasmic reticulum"/>
    <property type="evidence" value="ECO:0007669"/>
    <property type="project" value="TreeGrafter"/>
</dbReference>
<name>A0A0L0VL60_9BASI</name>